<dbReference type="GO" id="GO:0048731">
    <property type="term" value="P:system development"/>
    <property type="evidence" value="ECO:0007669"/>
    <property type="project" value="UniProtKB-ARBA"/>
</dbReference>
<dbReference type="InterPro" id="IPR046960">
    <property type="entry name" value="PPR_At4g14850-like_plant"/>
</dbReference>
<dbReference type="GO" id="GO:0005739">
    <property type="term" value="C:mitochondrion"/>
    <property type="evidence" value="ECO:0007669"/>
    <property type="project" value="UniProtKB-ARBA"/>
</dbReference>
<comment type="similarity">
    <text evidence="2">Belongs to the PPR family. PCMP-E subfamily.</text>
</comment>
<feature type="repeat" description="PPR" evidence="3">
    <location>
        <begin position="809"/>
        <end position="843"/>
    </location>
</feature>
<dbReference type="Pfam" id="PF01535">
    <property type="entry name" value="PPR"/>
    <property type="match status" value="6"/>
</dbReference>
<protein>
    <recommendedName>
        <fullName evidence="6">Pentatricopeptide repeat-containing protein</fullName>
    </recommendedName>
</protein>
<feature type="repeat" description="PPR" evidence="3">
    <location>
        <begin position="206"/>
        <end position="240"/>
    </location>
</feature>
<dbReference type="AlphaFoldDB" id="A0A8T2SN01"/>
<name>A0A8T2SN01_CERRI</name>
<sequence>MAITANPFANGYLHGKLVPAYNEHFFLCLGPSTSGFSVQLEHSCSAVLKRAHTPLDLGRRSVLFAAVVCRFKYLYSTASPIVKIRSYNVDDNADDSLSETFGSLQVLHRDSFTLFNHDFPQALHQDSSASKLDKLGISVNPSLYSSVLQRCGHLQSLIEGKLVHDHIIRHGYEHNPFVSNCLGYMYGHCGALTEACVVFSGMHRPDVFSWNFLIRAYSLHGQVREALNLLIRQQVSGVSPDKYSFISILSVCDDVLEGMLLHVWILDVRLEKDLLVGNVLVRFYGKCGSIADAEKTFTSMIRKDLVSWNTMISVYAQHEETDMVFCFFNMIKDEDIIPDTVTFVTLLSVIANRTAFVEGQNVHMLILHSDFVYDVSIGNALINMYGKCNLLADAWYIFREMPRKDMISWNAILTAYACSPDGKQALQLYDFLQSEGLVPNKVSFVAVLNACACEGSLSSGKRVHTYIINRGMLSDIVVSTAVVHMYSKCRSLADAEIVFGNLTERSLPIWNSMLAAYSNCQYGSFSLSLFHRMLCESVLPDQATHVSVISSCANQVKLFDCKCIHAAVHSSNASEDVRIGTCLIHMYGKRGLYDEAYRLFCKLPVVNLVTWNTIITVYAQHEMSSRIEKLYKQVYIQALIPDNVTFLSTLSACVNPEHLVMGKHIHTCILWNACKSDVSIASALIYMYGKCRALIDAQEIFETMESRTLSCWNALLGAYSESGSAVATLELFYRMQREGVMVDKVTYISILGASTLEIPEVDVLRLHTYLTGSNIGADVALSSAFINMYGKFGKLTDALRMFVSGPKHEIDTWNALITVYSQSGCGHESFEIYFKLQKEGLVPNSITYVSLLSGCSHAGLVDEGFYFFHSFITGPATPKAEHYNCMIDLFGRAGRLEEAEFMVNKMPFDSSMTSLLILLASCKYQADVRRAERVTYIASMVDPNDSTPKLKVKVEVAEEVGIMENLLIFSPTYIQIHFFEVGTPFEMKHIKRDVYCQIL</sequence>
<feature type="repeat" description="PPR" evidence="3">
    <location>
        <begin position="708"/>
        <end position="742"/>
    </location>
</feature>
<proteinExistence type="inferred from homology"/>
<accession>A0A8T2SN01</accession>
<dbReference type="InterPro" id="IPR011990">
    <property type="entry name" value="TPR-like_helical_dom_sf"/>
</dbReference>
<keyword evidence="1" id="KW-0677">Repeat</keyword>
<dbReference type="GO" id="GO:0003723">
    <property type="term" value="F:RNA binding"/>
    <property type="evidence" value="ECO:0007669"/>
    <property type="project" value="InterPro"/>
</dbReference>
<dbReference type="Gene3D" id="1.25.40.10">
    <property type="entry name" value="Tetratricopeptide repeat domain"/>
    <property type="match status" value="7"/>
</dbReference>
<dbReference type="PROSITE" id="PS51375">
    <property type="entry name" value="PPR"/>
    <property type="match status" value="6"/>
</dbReference>
<dbReference type="Pfam" id="PF13041">
    <property type="entry name" value="PPR_2"/>
    <property type="match status" value="3"/>
</dbReference>
<feature type="repeat" description="PPR" evidence="3">
    <location>
        <begin position="304"/>
        <end position="338"/>
    </location>
</feature>
<gene>
    <name evidence="4" type="ORF">KP509_19G069600</name>
</gene>
<comment type="caution">
    <text evidence="4">The sequence shown here is derived from an EMBL/GenBank/DDBJ whole genome shotgun (WGS) entry which is preliminary data.</text>
</comment>
<dbReference type="PANTHER" id="PTHR47926:SF533">
    <property type="entry name" value="DYW DOMAIN-CONTAINING PROTEIN"/>
    <property type="match status" value="1"/>
</dbReference>
<dbReference type="Pfam" id="PF13812">
    <property type="entry name" value="PPR_3"/>
    <property type="match status" value="1"/>
</dbReference>
<reference evidence="4" key="1">
    <citation type="submission" date="2021-08" db="EMBL/GenBank/DDBJ databases">
        <title>WGS assembly of Ceratopteris richardii.</title>
        <authorList>
            <person name="Marchant D.B."/>
            <person name="Chen G."/>
            <person name="Jenkins J."/>
            <person name="Shu S."/>
            <person name="Leebens-Mack J."/>
            <person name="Grimwood J."/>
            <person name="Schmutz J."/>
            <person name="Soltis P."/>
            <person name="Soltis D."/>
            <person name="Chen Z.-H."/>
        </authorList>
    </citation>
    <scope>NUCLEOTIDE SEQUENCE</scope>
    <source>
        <strain evidence="4">Whitten #5841</strain>
        <tissue evidence="4">Leaf</tissue>
    </source>
</reference>
<feature type="repeat" description="PPR" evidence="3">
    <location>
        <begin position="405"/>
        <end position="439"/>
    </location>
</feature>
<dbReference type="Proteomes" id="UP000825935">
    <property type="component" value="Chromosome 19"/>
</dbReference>
<dbReference type="FunFam" id="1.25.40.10:FF:000158">
    <property type="entry name" value="pentatricopeptide repeat-containing protein At2g33680"/>
    <property type="match status" value="1"/>
</dbReference>
<organism evidence="4 5">
    <name type="scientific">Ceratopteris richardii</name>
    <name type="common">Triangle waterfern</name>
    <dbReference type="NCBI Taxonomy" id="49495"/>
    <lineage>
        <taxon>Eukaryota</taxon>
        <taxon>Viridiplantae</taxon>
        <taxon>Streptophyta</taxon>
        <taxon>Embryophyta</taxon>
        <taxon>Tracheophyta</taxon>
        <taxon>Polypodiopsida</taxon>
        <taxon>Polypodiidae</taxon>
        <taxon>Polypodiales</taxon>
        <taxon>Pteridineae</taxon>
        <taxon>Pteridaceae</taxon>
        <taxon>Parkerioideae</taxon>
        <taxon>Ceratopteris</taxon>
    </lineage>
</organism>
<dbReference type="GO" id="GO:0009451">
    <property type="term" value="P:RNA modification"/>
    <property type="evidence" value="ECO:0007669"/>
    <property type="project" value="InterPro"/>
</dbReference>
<evidence type="ECO:0000256" key="2">
    <source>
        <dbReference type="ARBA" id="ARBA00061659"/>
    </source>
</evidence>
<dbReference type="OrthoDB" id="185373at2759"/>
<keyword evidence="5" id="KW-1185">Reference proteome</keyword>
<evidence type="ECO:0000313" key="4">
    <source>
        <dbReference type="EMBL" id="KAH7352911.1"/>
    </source>
</evidence>
<dbReference type="PANTHER" id="PTHR47926">
    <property type="entry name" value="PENTATRICOPEPTIDE REPEAT-CONTAINING PROTEIN"/>
    <property type="match status" value="1"/>
</dbReference>
<evidence type="ECO:0000256" key="1">
    <source>
        <dbReference type="ARBA" id="ARBA00022737"/>
    </source>
</evidence>
<evidence type="ECO:0000256" key="3">
    <source>
        <dbReference type="PROSITE-ProRule" id="PRU00708"/>
    </source>
</evidence>
<dbReference type="FunFam" id="1.25.40.10:FF:000205">
    <property type="entry name" value="Pentatricopeptide repeat-containing protein, mitochondrial"/>
    <property type="match status" value="1"/>
</dbReference>
<dbReference type="EMBL" id="CM035424">
    <property type="protein sequence ID" value="KAH7352911.1"/>
    <property type="molecule type" value="Genomic_DNA"/>
</dbReference>
<evidence type="ECO:0008006" key="6">
    <source>
        <dbReference type="Google" id="ProtNLM"/>
    </source>
</evidence>
<dbReference type="InterPro" id="IPR002885">
    <property type="entry name" value="PPR_rpt"/>
</dbReference>
<evidence type="ECO:0000313" key="5">
    <source>
        <dbReference type="Proteomes" id="UP000825935"/>
    </source>
</evidence>
<feature type="repeat" description="PPR" evidence="3">
    <location>
        <begin position="374"/>
        <end position="404"/>
    </location>
</feature>
<dbReference type="NCBIfam" id="TIGR00756">
    <property type="entry name" value="PPR"/>
    <property type="match status" value="5"/>
</dbReference>